<dbReference type="InterPro" id="IPR004875">
    <property type="entry name" value="DDE_SF_endonuclease_dom"/>
</dbReference>
<keyword evidence="3" id="KW-1185">Reference proteome</keyword>
<comment type="caution">
    <text evidence="2">The sequence shown here is derived from an EMBL/GenBank/DDBJ whole genome shotgun (WGS) entry which is preliminary data.</text>
</comment>
<evidence type="ECO:0000313" key="3">
    <source>
        <dbReference type="Proteomes" id="UP000789524"/>
    </source>
</evidence>
<evidence type="ECO:0000259" key="1">
    <source>
        <dbReference type="Pfam" id="PF03184"/>
    </source>
</evidence>
<dbReference type="GO" id="GO:0005634">
    <property type="term" value="C:nucleus"/>
    <property type="evidence" value="ECO:0007669"/>
    <property type="project" value="TreeGrafter"/>
</dbReference>
<dbReference type="Pfam" id="PF03184">
    <property type="entry name" value="DDE_1"/>
    <property type="match status" value="1"/>
</dbReference>
<sequence>MGYGLYSEKSNNFQEDITKFDSIKSQGNSCDETAFFLAPKGPKVLARKGEKNVYQQVNADDKECLTVLVTGNANGSLAPTTILFSYKRIPQEISDNFPSDWGIGKTDSGWKTCEAFLEFVADIFYPWLIKNGITLPVILFVDGHISHLSLQTSQFCEEKGIVLVALYSNATHLIQPMDVAVFKPLKEAWRRHVQNWRIDKIKNDEPHMLKKKDFAKLLHEVMGNTISKSMLANGFKKCGLFPWNPLEVKVPLENVSENQDISEQIHYLKGGLNFLSESINPEKFVAFDATLDEWSGDLACSSF</sequence>
<gene>
    <name evidence="2" type="ORF">DCHRY22_LOCUS11353</name>
</gene>
<protein>
    <submittedName>
        <fullName evidence="2">(African queen) hypothetical protein</fullName>
    </submittedName>
</protein>
<evidence type="ECO:0000313" key="2">
    <source>
        <dbReference type="EMBL" id="CAG9575457.1"/>
    </source>
</evidence>
<dbReference type="GO" id="GO:0003677">
    <property type="term" value="F:DNA binding"/>
    <property type="evidence" value="ECO:0007669"/>
    <property type="project" value="TreeGrafter"/>
</dbReference>
<feature type="domain" description="DDE-1" evidence="1">
    <location>
        <begin position="63"/>
        <end position="235"/>
    </location>
</feature>
<name>A0A8J2W1L1_9NEOP</name>
<dbReference type="OrthoDB" id="71166at2759"/>
<dbReference type="AlphaFoldDB" id="A0A8J2W1L1"/>
<dbReference type="PANTHER" id="PTHR19303:SF74">
    <property type="entry name" value="POGO TRANSPOSABLE ELEMENT WITH KRAB DOMAIN"/>
    <property type="match status" value="1"/>
</dbReference>
<dbReference type="Proteomes" id="UP000789524">
    <property type="component" value="Unassembled WGS sequence"/>
</dbReference>
<reference evidence="2" key="1">
    <citation type="submission" date="2021-09" db="EMBL/GenBank/DDBJ databases">
        <authorList>
            <person name="Martin H S."/>
        </authorList>
    </citation>
    <scope>NUCLEOTIDE SEQUENCE</scope>
</reference>
<dbReference type="PANTHER" id="PTHR19303">
    <property type="entry name" value="TRANSPOSON"/>
    <property type="match status" value="1"/>
</dbReference>
<dbReference type="InterPro" id="IPR050863">
    <property type="entry name" value="CenT-Element_Derived"/>
</dbReference>
<organism evidence="2 3">
    <name type="scientific">Danaus chrysippus</name>
    <name type="common">African queen</name>
    <dbReference type="NCBI Taxonomy" id="151541"/>
    <lineage>
        <taxon>Eukaryota</taxon>
        <taxon>Metazoa</taxon>
        <taxon>Ecdysozoa</taxon>
        <taxon>Arthropoda</taxon>
        <taxon>Hexapoda</taxon>
        <taxon>Insecta</taxon>
        <taxon>Pterygota</taxon>
        <taxon>Neoptera</taxon>
        <taxon>Endopterygota</taxon>
        <taxon>Lepidoptera</taxon>
        <taxon>Glossata</taxon>
        <taxon>Ditrysia</taxon>
        <taxon>Papilionoidea</taxon>
        <taxon>Nymphalidae</taxon>
        <taxon>Danainae</taxon>
        <taxon>Danaini</taxon>
        <taxon>Danaina</taxon>
        <taxon>Danaus</taxon>
        <taxon>Anosia</taxon>
    </lineage>
</organism>
<dbReference type="EMBL" id="CAKASE010000074">
    <property type="protein sequence ID" value="CAG9575457.1"/>
    <property type="molecule type" value="Genomic_DNA"/>
</dbReference>
<proteinExistence type="predicted"/>
<accession>A0A8J2W1L1</accession>